<reference evidence="4 5" key="1">
    <citation type="journal article" date="2014" name="Genome Biol.">
        <title>Transcriptome and methylome profiling reveals relics of genome dominance in the mesopolyploid Brassica oleracea.</title>
        <authorList>
            <person name="Parkin I.A."/>
            <person name="Koh C."/>
            <person name="Tang H."/>
            <person name="Robinson S.J."/>
            <person name="Kagale S."/>
            <person name="Clarke W.E."/>
            <person name="Town C.D."/>
            <person name="Nixon J."/>
            <person name="Krishnakumar V."/>
            <person name="Bidwell S.L."/>
            <person name="Denoeud F."/>
            <person name="Belcram H."/>
            <person name="Links M.G."/>
            <person name="Just J."/>
            <person name="Clarke C."/>
            <person name="Bender T."/>
            <person name="Huebert T."/>
            <person name="Mason A.S."/>
            <person name="Pires J.C."/>
            <person name="Barker G."/>
            <person name="Moore J."/>
            <person name="Walley P.G."/>
            <person name="Manoli S."/>
            <person name="Batley J."/>
            <person name="Edwards D."/>
            <person name="Nelson M.N."/>
            <person name="Wang X."/>
            <person name="Paterson A.H."/>
            <person name="King G."/>
            <person name="Bancroft I."/>
            <person name="Chalhoub B."/>
            <person name="Sharpe A.G."/>
        </authorList>
    </citation>
    <scope>NUCLEOTIDE SEQUENCE</scope>
    <source>
        <strain evidence="4 5">cv. TO1000</strain>
    </source>
</reference>
<dbReference type="InterPro" id="IPR012677">
    <property type="entry name" value="Nucleotide-bd_a/b_plait_sf"/>
</dbReference>
<dbReference type="eggNOG" id="ENOG502S54Y">
    <property type="taxonomic scope" value="Eukaryota"/>
</dbReference>
<evidence type="ECO:0000313" key="4">
    <source>
        <dbReference type="EnsemblPlants" id="Bo5g019490.1"/>
    </source>
</evidence>
<dbReference type="InterPro" id="IPR000504">
    <property type="entry name" value="RRM_dom"/>
</dbReference>
<dbReference type="InterPro" id="IPR035979">
    <property type="entry name" value="RBD_domain_sf"/>
</dbReference>
<feature type="transmembrane region" description="Helical" evidence="2">
    <location>
        <begin position="363"/>
        <end position="383"/>
    </location>
</feature>
<name>A0A0D3CA35_BRAOL</name>
<evidence type="ECO:0000313" key="5">
    <source>
        <dbReference type="Proteomes" id="UP000032141"/>
    </source>
</evidence>
<dbReference type="PROSITE" id="PS50102">
    <property type="entry name" value="RRM"/>
    <property type="match status" value="1"/>
</dbReference>
<dbReference type="SMART" id="SM00360">
    <property type="entry name" value="RRM"/>
    <property type="match status" value="1"/>
</dbReference>
<reference evidence="4" key="2">
    <citation type="submission" date="2015-03" db="UniProtKB">
        <authorList>
            <consortium name="EnsemblPlants"/>
        </authorList>
    </citation>
    <scope>IDENTIFICATION</scope>
</reference>
<dbReference type="CDD" id="cd12269">
    <property type="entry name" value="RRM_Vip1_like"/>
    <property type="match status" value="1"/>
</dbReference>
<proteinExistence type="predicted"/>
<accession>A0A0D3CA35</accession>
<dbReference type="InterPro" id="IPR005182">
    <property type="entry name" value="YdbS-like_PH"/>
</dbReference>
<evidence type="ECO:0000259" key="3">
    <source>
        <dbReference type="PROSITE" id="PS50102"/>
    </source>
</evidence>
<dbReference type="OMA" id="MIGCKKH"/>
<evidence type="ECO:0000256" key="2">
    <source>
        <dbReference type="SAM" id="Phobius"/>
    </source>
</evidence>
<dbReference type="Proteomes" id="UP000032141">
    <property type="component" value="Chromosome C5"/>
</dbReference>
<dbReference type="HOGENOM" id="CLU_574097_0_0_1"/>
<feature type="domain" description="RRM" evidence="3">
    <location>
        <begin position="7"/>
        <end position="81"/>
    </location>
</feature>
<organism evidence="4 5">
    <name type="scientific">Brassica oleracea var. oleracea</name>
    <dbReference type="NCBI Taxonomy" id="109376"/>
    <lineage>
        <taxon>Eukaryota</taxon>
        <taxon>Viridiplantae</taxon>
        <taxon>Streptophyta</taxon>
        <taxon>Embryophyta</taxon>
        <taxon>Tracheophyta</taxon>
        <taxon>Spermatophyta</taxon>
        <taxon>Magnoliopsida</taxon>
        <taxon>eudicotyledons</taxon>
        <taxon>Gunneridae</taxon>
        <taxon>Pentapetalae</taxon>
        <taxon>rosids</taxon>
        <taxon>malvids</taxon>
        <taxon>Brassicales</taxon>
        <taxon>Brassicaceae</taxon>
        <taxon>Brassiceae</taxon>
        <taxon>Brassica</taxon>
    </lineage>
</organism>
<dbReference type="SUPFAM" id="SSF54928">
    <property type="entry name" value="RNA-binding domain, RBD"/>
    <property type="match status" value="1"/>
</dbReference>
<keyword evidence="2" id="KW-0812">Transmembrane</keyword>
<keyword evidence="5" id="KW-1185">Reference proteome</keyword>
<keyword evidence="2" id="KW-1133">Transmembrane helix</keyword>
<dbReference type="Gramene" id="Bo5g019490.1">
    <property type="protein sequence ID" value="Bo5g019490.1"/>
    <property type="gene ID" value="Bo5g019490"/>
</dbReference>
<dbReference type="Pfam" id="PF00076">
    <property type="entry name" value="RRM_1"/>
    <property type="match status" value="1"/>
</dbReference>
<dbReference type="AlphaFoldDB" id="A0A0D3CA35"/>
<dbReference type="STRING" id="109376.A0A0D3CA35"/>
<dbReference type="GO" id="GO:0003723">
    <property type="term" value="F:RNA binding"/>
    <property type="evidence" value="ECO:0007669"/>
    <property type="project" value="UniProtKB-UniRule"/>
</dbReference>
<evidence type="ECO:0000256" key="1">
    <source>
        <dbReference type="PROSITE-ProRule" id="PRU00176"/>
    </source>
</evidence>
<dbReference type="EnsemblPlants" id="Bo5g019490.1">
    <property type="protein sequence ID" value="Bo5g019490.1"/>
    <property type="gene ID" value="Bo5g019490"/>
</dbReference>
<dbReference type="Gene3D" id="3.30.70.330">
    <property type="match status" value="1"/>
</dbReference>
<dbReference type="PANTHER" id="PTHR35688">
    <property type="entry name" value="NAD(P)-LINKED OXIDOREDUCTASE SUPERFAMILY PROTEIN"/>
    <property type="match status" value="1"/>
</dbReference>
<keyword evidence="2" id="KW-0472">Membrane</keyword>
<dbReference type="PANTHER" id="PTHR35688:SF2">
    <property type="entry name" value="NAD(P)-LINKED OXIDOREDUCTASE SUPERFAMILY PROTEIN"/>
    <property type="match status" value="1"/>
</dbReference>
<protein>
    <recommendedName>
        <fullName evidence="3">RRM domain-containing protein</fullName>
    </recommendedName>
</protein>
<sequence length="476" mass="51434">MDHQNGYGVEVTGLSPAVTEKDLVEFFSFSGAVEDIDIVKSGEQACTAYVMFKDSYSQETAVLLTGATILDQRVCITRWGQHHQEFDFWNASFEDEANSHPHPQRGEFNAGEAVTQAQEVVKSMLATGFVLGKDALTKAKAFDESHGVSAAAAARVSQLDQRFGLADKIFAGVEAVRLTDQKYHVSDKAKSAVSATGRTAAAAATSVVNSSYFSSGALWLSGALERAAKAASDLGSRGPRQFVLRWSFGHVAQYVPMIGCKKHTTQSSLAHSTTNKKAFTMAASSIPPSTIIVRKSLLLSTTTFSFPASSLPSSISLPQKHIHRRLLLASSSSSSSAAVPSDSKPAAKKETVYFDGGAHYGDLLANLVLGLTILWLPLTLAAVSRAFNLRYRFTNLRVTVISGITGEDRSDFSYKVIKDVQVVPRFIGEWGDIIITLRDGTKVDLRSVPKFREIAKYCLSMADQPAVVKESDAKGF</sequence>
<dbReference type="Pfam" id="PF03703">
    <property type="entry name" value="bPH_2"/>
    <property type="match status" value="1"/>
</dbReference>
<dbReference type="InterPro" id="IPR034360">
    <property type="entry name" value="Vip1-like_RRM_plant"/>
</dbReference>
<keyword evidence="1" id="KW-0694">RNA-binding</keyword>